<gene>
    <name evidence="6" type="ORF">ACFQ3U_14590</name>
</gene>
<evidence type="ECO:0000259" key="4">
    <source>
        <dbReference type="Pfam" id="PF00905"/>
    </source>
</evidence>
<dbReference type="InterPro" id="IPR050515">
    <property type="entry name" value="Beta-lactam/transpept"/>
</dbReference>
<keyword evidence="3" id="KW-0472">Membrane</keyword>
<name>A0ABW3TTI4_9MICO</name>
<dbReference type="Pfam" id="PF03717">
    <property type="entry name" value="PBP_dimer"/>
    <property type="match status" value="1"/>
</dbReference>
<dbReference type="PANTHER" id="PTHR30627">
    <property type="entry name" value="PEPTIDOGLYCAN D,D-TRANSPEPTIDASE"/>
    <property type="match status" value="1"/>
</dbReference>
<comment type="caution">
    <text evidence="6">The sequence shown here is derived from an EMBL/GenBank/DDBJ whole genome shotgun (WGS) entry which is preliminary data.</text>
</comment>
<evidence type="ECO:0000313" key="7">
    <source>
        <dbReference type="Proteomes" id="UP001597181"/>
    </source>
</evidence>
<dbReference type="InterPro" id="IPR036138">
    <property type="entry name" value="PBP_dimer_sf"/>
</dbReference>
<evidence type="ECO:0000256" key="1">
    <source>
        <dbReference type="ARBA" id="ARBA00004370"/>
    </source>
</evidence>
<proteinExistence type="inferred from homology"/>
<dbReference type="Gene3D" id="3.90.1310.10">
    <property type="entry name" value="Penicillin-binding protein 2a (Domain 2)"/>
    <property type="match status" value="1"/>
</dbReference>
<dbReference type="Proteomes" id="UP001597181">
    <property type="component" value="Unassembled WGS sequence"/>
</dbReference>
<comment type="subcellular location">
    <subcellularLocation>
        <location evidence="1">Membrane</location>
    </subcellularLocation>
</comment>
<sequence>MRWKMIRGTRGRNLVAFGIILVAAFAFMVRLIDVQMISAPQMNEDSREKRAVPITIPSVRGDIVDRNGDVLATTDERYDVQLSPKNVTAKNGRVFTRPDLERGAGTIDVTAEQAFEEIGAITGQTGAEIKQIVDDAIAVNKNSDFAYVKRGIDLSQLQALKELRIPWLTFDSQHKRVYPNGAIGGNIVGFAGQDEIAQAGVELSQDECLAGTDGAETYERGADGVQLPGSVVETKRAENGGTVELTLDRDLQWAAQQIINEQTQNAGAEYGYLVIQDVKTGELIAVAEDGSVDPNDVGASDDSRHNSRAFVRPYEPGSTFKVITAAALIDQGKATPESTVTAPYSWQPEEGVSFSDWFQHGPADWTLTGTLVYSSNVGISMLGGRMSPETRYDYLTKFGVGQPTNAGMPLEDAGTLANVADWDRQTSYVTMFGQGLSSTIVQTAGVFQAIANDGVRIPPSIVKSCTPAEGKAENPDHGKPVKVLSPEAAKITQNMLETTGTDGLVKDMATIPGYRIGGKTGTAEQSDGQGGYRTDYVHSFAGVFPMDDPQYVIVASIGFPHGGDGTAAAVTAFHDAAESTIRKFRIPPSEPGYVKLPIGDELGGAG</sequence>
<comment type="similarity">
    <text evidence="2">Belongs to the transpeptidase family.</text>
</comment>
<dbReference type="RefSeq" id="WP_343960248.1">
    <property type="nucleotide sequence ID" value="NZ_BAAAKZ010000006.1"/>
</dbReference>
<dbReference type="Gene3D" id="3.30.450.330">
    <property type="match status" value="1"/>
</dbReference>
<dbReference type="InterPro" id="IPR005311">
    <property type="entry name" value="PBP_dimer"/>
</dbReference>
<organism evidence="6 7">
    <name type="scientific">Leucobacter albus</name>
    <dbReference type="NCBI Taxonomy" id="272210"/>
    <lineage>
        <taxon>Bacteria</taxon>
        <taxon>Bacillati</taxon>
        <taxon>Actinomycetota</taxon>
        <taxon>Actinomycetes</taxon>
        <taxon>Micrococcales</taxon>
        <taxon>Microbacteriaceae</taxon>
        <taxon>Leucobacter</taxon>
    </lineage>
</organism>
<dbReference type="Pfam" id="PF00905">
    <property type="entry name" value="Transpeptidase"/>
    <property type="match status" value="1"/>
</dbReference>
<protein>
    <submittedName>
        <fullName evidence="6">Peptidoglycan D,D-transpeptidase FtsI family protein</fullName>
    </submittedName>
</protein>
<dbReference type="InterPro" id="IPR001460">
    <property type="entry name" value="PCN-bd_Tpept"/>
</dbReference>
<feature type="domain" description="Penicillin-binding protein transpeptidase" evidence="4">
    <location>
        <begin position="271"/>
        <end position="569"/>
    </location>
</feature>
<evidence type="ECO:0000256" key="3">
    <source>
        <dbReference type="ARBA" id="ARBA00023136"/>
    </source>
</evidence>
<accession>A0ABW3TTI4</accession>
<reference evidence="7" key="1">
    <citation type="journal article" date="2019" name="Int. J. Syst. Evol. Microbiol.">
        <title>The Global Catalogue of Microorganisms (GCM) 10K type strain sequencing project: providing services to taxonomists for standard genome sequencing and annotation.</title>
        <authorList>
            <consortium name="The Broad Institute Genomics Platform"/>
            <consortium name="The Broad Institute Genome Sequencing Center for Infectious Disease"/>
            <person name="Wu L."/>
            <person name="Ma J."/>
        </authorList>
    </citation>
    <scope>NUCLEOTIDE SEQUENCE [LARGE SCALE GENOMIC DNA]</scope>
    <source>
        <strain evidence="7">CCUG 50213</strain>
    </source>
</reference>
<dbReference type="EMBL" id="JBHTLY010000008">
    <property type="protein sequence ID" value="MFD1203123.1"/>
    <property type="molecule type" value="Genomic_DNA"/>
</dbReference>
<evidence type="ECO:0000313" key="6">
    <source>
        <dbReference type="EMBL" id="MFD1203123.1"/>
    </source>
</evidence>
<dbReference type="InterPro" id="IPR012338">
    <property type="entry name" value="Beta-lactam/transpept-like"/>
</dbReference>
<dbReference type="Gene3D" id="3.40.710.10">
    <property type="entry name" value="DD-peptidase/beta-lactamase superfamily"/>
    <property type="match status" value="1"/>
</dbReference>
<dbReference type="PANTHER" id="PTHR30627:SF1">
    <property type="entry name" value="PEPTIDOGLYCAN D,D-TRANSPEPTIDASE FTSI"/>
    <property type="match status" value="1"/>
</dbReference>
<dbReference type="SUPFAM" id="SSF56519">
    <property type="entry name" value="Penicillin binding protein dimerisation domain"/>
    <property type="match status" value="1"/>
</dbReference>
<feature type="domain" description="Penicillin-binding protein dimerisation" evidence="5">
    <location>
        <begin position="56"/>
        <end position="227"/>
    </location>
</feature>
<evidence type="ECO:0000256" key="2">
    <source>
        <dbReference type="ARBA" id="ARBA00007171"/>
    </source>
</evidence>
<dbReference type="SUPFAM" id="SSF56601">
    <property type="entry name" value="beta-lactamase/transpeptidase-like"/>
    <property type="match status" value="1"/>
</dbReference>
<evidence type="ECO:0000259" key="5">
    <source>
        <dbReference type="Pfam" id="PF03717"/>
    </source>
</evidence>
<keyword evidence="7" id="KW-1185">Reference proteome</keyword>